<dbReference type="Pfam" id="PF00583">
    <property type="entry name" value="Acetyltransf_1"/>
    <property type="match status" value="1"/>
</dbReference>
<dbReference type="SUPFAM" id="SSF55729">
    <property type="entry name" value="Acyl-CoA N-acyltransferases (Nat)"/>
    <property type="match status" value="1"/>
</dbReference>
<name>A0ABP6AI29_9ACTN</name>
<feature type="domain" description="N-acetyltransferase" evidence="1">
    <location>
        <begin position="79"/>
        <end position="216"/>
    </location>
</feature>
<keyword evidence="3" id="KW-1185">Reference proteome</keyword>
<gene>
    <name evidence="2" type="ORF">GCM10010201_10460</name>
</gene>
<dbReference type="RefSeq" id="WP_344169077.1">
    <property type="nucleotide sequence ID" value="NZ_BAAARY010000003.1"/>
</dbReference>
<evidence type="ECO:0000259" key="1">
    <source>
        <dbReference type="PROSITE" id="PS51186"/>
    </source>
</evidence>
<protein>
    <recommendedName>
        <fullName evidence="1">N-acetyltransferase domain-containing protein</fullName>
    </recommendedName>
</protein>
<proteinExistence type="predicted"/>
<accession>A0ABP6AI29</accession>
<evidence type="ECO:0000313" key="2">
    <source>
        <dbReference type="EMBL" id="GAA2515864.1"/>
    </source>
</evidence>
<comment type="caution">
    <text evidence="2">The sequence shown here is derived from an EMBL/GenBank/DDBJ whole genome shotgun (WGS) entry which is preliminary data.</text>
</comment>
<dbReference type="EMBL" id="BAAARY010000003">
    <property type="protein sequence ID" value="GAA2515864.1"/>
    <property type="molecule type" value="Genomic_DNA"/>
</dbReference>
<evidence type="ECO:0000313" key="3">
    <source>
        <dbReference type="Proteomes" id="UP001499978"/>
    </source>
</evidence>
<dbReference type="Proteomes" id="UP001499978">
    <property type="component" value="Unassembled WGS sequence"/>
</dbReference>
<reference evidence="3" key="1">
    <citation type="journal article" date="2019" name="Int. J. Syst. Evol. Microbiol.">
        <title>The Global Catalogue of Microorganisms (GCM) 10K type strain sequencing project: providing services to taxonomists for standard genome sequencing and annotation.</title>
        <authorList>
            <consortium name="The Broad Institute Genomics Platform"/>
            <consortium name="The Broad Institute Genome Sequencing Center for Infectious Disease"/>
            <person name="Wu L."/>
            <person name="Ma J."/>
        </authorList>
    </citation>
    <scope>NUCLEOTIDE SEQUENCE [LARGE SCALE GENOMIC DNA]</scope>
    <source>
        <strain evidence="3">JCM 3367</strain>
    </source>
</reference>
<dbReference type="InterPro" id="IPR000182">
    <property type="entry name" value="GNAT_dom"/>
</dbReference>
<dbReference type="InterPro" id="IPR016181">
    <property type="entry name" value="Acyl_CoA_acyltransferase"/>
</dbReference>
<dbReference type="Gene3D" id="3.40.630.30">
    <property type="match status" value="1"/>
</dbReference>
<organism evidence="2 3">
    <name type="scientific">Pilimelia columellifera subsp. columellifera</name>
    <dbReference type="NCBI Taxonomy" id="706583"/>
    <lineage>
        <taxon>Bacteria</taxon>
        <taxon>Bacillati</taxon>
        <taxon>Actinomycetota</taxon>
        <taxon>Actinomycetes</taxon>
        <taxon>Micromonosporales</taxon>
        <taxon>Micromonosporaceae</taxon>
        <taxon>Pilimelia</taxon>
    </lineage>
</organism>
<dbReference type="PROSITE" id="PS51186">
    <property type="entry name" value="GNAT"/>
    <property type="match status" value="1"/>
</dbReference>
<sequence>MDRRLLHHLAAWLGQWPTGRQFQVVGSSRRSEPGWDGVVCAAVSVASPAGEILSVAPDITADVRRLARGGPEHLAIYLPALLGFPQQHLTPAVFRWCERPAELPELGEWTPADDAPPWLKVFGGEVLVSRDPTTGEHQAGVGIKRHSRHGHEIAVVTAAAAQGRGLGRALVAQAARRILDEDAIPLYLNDAANEASARVAVAAGFPDQGWVFRNLR</sequence>